<evidence type="ECO:0000256" key="6">
    <source>
        <dbReference type="ARBA" id="ARBA00022801"/>
    </source>
</evidence>
<keyword evidence="4 9" id="KW-0812">Transmembrane</keyword>
<sequence>MQAARGASLNSSDSTTSPTDPVERPRARPGALVVFAVIAAVGYTVDVVTKVLAVQHLTGRPPVQVVGDLVTLYLARNPGAAFSTGTSYTLVLTCVAIAAAVAVLWTVRRLRSTGWAIGLGFLMAGILGNLTDRVFRSPGFLRGHVVDFVQLPNWPIFNVADVCINIAAGVLILQAVRGMSVNGTRSRGADPAGAS</sequence>
<comment type="pathway">
    <text evidence="9">Protein modification; lipoprotein biosynthesis (signal peptide cleavage).</text>
</comment>
<feature type="compositionally biased region" description="Low complexity" evidence="10">
    <location>
        <begin position="11"/>
        <end position="20"/>
    </location>
</feature>
<keyword evidence="3 9" id="KW-0645">Protease</keyword>
<dbReference type="PANTHER" id="PTHR33695">
    <property type="entry name" value="LIPOPROTEIN SIGNAL PEPTIDASE"/>
    <property type="match status" value="1"/>
</dbReference>
<keyword evidence="6 9" id="KW-0378">Hydrolase</keyword>
<evidence type="ECO:0000256" key="2">
    <source>
        <dbReference type="ARBA" id="ARBA00022475"/>
    </source>
</evidence>
<dbReference type="EMBL" id="CP077062">
    <property type="protein sequence ID" value="QWZ10325.1"/>
    <property type="molecule type" value="Genomic_DNA"/>
</dbReference>
<gene>
    <name evidence="9 11" type="primary">lspA</name>
    <name evidence="11" type="ORF">KRR39_11725</name>
</gene>
<evidence type="ECO:0000256" key="5">
    <source>
        <dbReference type="ARBA" id="ARBA00022750"/>
    </source>
</evidence>
<evidence type="ECO:0000313" key="11">
    <source>
        <dbReference type="EMBL" id="QWZ10325.1"/>
    </source>
</evidence>
<keyword evidence="5 9" id="KW-0064">Aspartyl protease</keyword>
<feature type="region of interest" description="Disordered" evidence="10">
    <location>
        <begin position="1"/>
        <end position="25"/>
    </location>
</feature>
<feature type="transmembrane region" description="Helical" evidence="9">
    <location>
        <begin position="88"/>
        <end position="107"/>
    </location>
</feature>
<proteinExistence type="inferred from homology"/>
<evidence type="ECO:0000256" key="9">
    <source>
        <dbReference type="HAMAP-Rule" id="MF_00161"/>
    </source>
</evidence>
<comment type="function">
    <text evidence="9">This protein specifically catalyzes the removal of signal peptides from prolipoproteins.</text>
</comment>
<protein>
    <recommendedName>
        <fullName evidence="9">Lipoprotein signal peptidase</fullName>
        <ecNumber evidence="9">3.4.23.36</ecNumber>
    </recommendedName>
    <alternativeName>
        <fullName evidence="9">Prolipoprotein signal peptidase</fullName>
    </alternativeName>
    <alternativeName>
        <fullName evidence="9">Signal peptidase II</fullName>
        <shortName evidence="9">SPase II</shortName>
    </alternativeName>
</protein>
<dbReference type="NCBIfam" id="TIGR00077">
    <property type="entry name" value="lspA"/>
    <property type="match status" value="1"/>
</dbReference>
<evidence type="ECO:0000256" key="4">
    <source>
        <dbReference type="ARBA" id="ARBA00022692"/>
    </source>
</evidence>
<feature type="transmembrane region" description="Helical" evidence="9">
    <location>
        <begin position="155"/>
        <end position="176"/>
    </location>
</feature>
<dbReference type="Pfam" id="PF01252">
    <property type="entry name" value="Peptidase_A8"/>
    <property type="match status" value="1"/>
</dbReference>
<evidence type="ECO:0000256" key="3">
    <source>
        <dbReference type="ARBA" id="ARBA00022670"/>
    </source>
</evidence>
<keyword evidence="12" id="KW-1185">Reference proteome</keyword>
<keyword evidence="8 9" id="KW-0472">Membrane</keyword>
<dbReference type="AlphaFoldDB" id="A0A975Y296"/>
<dbReference type="InterPro" id="IPR001872">
    <property type="entry name" value="Peptidase_A8"/>
</dbReference>
<dbReference type="PANTHER" id="PTHR33695:SF1">
    <property type="entry name" value="LIPOPROTEIN SIGNAL PEPTIDASE"/>
    <property type="match status" value="1"/>
</dbReference>
<keyword evidence="2 9" id="KW-1003">Cell membrane</keyword>
<dbReference type="GO" id="GO:0005886">
    <property type="term" value="C:plasma membrane"/>
    <property type="evidence" value="ECO:0007669"/>
    <property type="project" value="UniProtKB-SubCell"/>
</dbReference>
<comment type="subcellular location">
    <subcellularLocation>
        <location evidence="9">Cell membrane</location>
        <topology evidence="9">Multi-pass membrane protein</topology>
    </subcellularLocation>
</comment>
<dbReference type="GO" id="GO:0004190">
    <property type="term" value="F:aspartic-type endopeptidase activity"/>
    <property type="evidence" value="ECO:0007669"/>
    <property type="project" value="UniProtKB-UniRule"/>
</dbReference>
<evidence type="ECO:0000256" key="10">
    <source>
        <dbReference type="SAM" id="MobiDB-lite"/>
    </source>
</evidence>
<comment type="catalytic activity">
    <reaction evidence="9">
        <text>Release of signal peptides from bacterial membrane prolipoproteins. Hydrolyzes -Xaa-Yaa-Zaa-|-(S,diacylglyceryl)Cys-, in which Xaa is hydrophobic (preferably Leu), and Yaa (Ala or Ser) and Zaa (Gly or Ala) have small, neutral side chains.</text>
        <dbReference type="EC" id="3.4.23.36"/>
    </reaction>
</comment>
<evidence type="ECO:0000256" key="8">
    <source>
        <dbReference type="ARBA" id="ARBA00023136"/>
    </source>
</evidence>
<dbReference type="GO" id="GO:0006508">
    <property type="term" value="P:proteolysis"/>
    <property type="evidence" value="ECO:0007669"/>
    <property type="project" value="UniProtKB-KW"/>
</dbReference>
<accession>A0A975Y296</accession>
<keyword evidence="7 9" id="KW-1133">Transmembrane helix</keyword>
<evidence type="ECO:0000313" key="12">
    <source>
        <dbReference type="Proteomes" id="UP000683575"/>
    </source>
</evidence>
<feature type="active site" evidence="9">
    <location>
        <position position="161"/>
    </location>
</feature>
<evidence type="ECO:0000256" key="1">
    <source>
        <dbReference type="ARBA" id="ARBA00006139"/>
    </source>
</evidence>
<dbReference type="Proteomes" id="UP000683575">
    <property type="component" value="Chromosome"/>
</dbReference>
<dbReference type="EC" id="3.4.23.36" evidence="9"/>
<comment type="similarity">
    <text evidence="1 9">Belongs to the peptidase A8 family.</text>
</comment>
<evidence type="ECO:0000256" key="7">
    <source>
        <dbReference type="ARBA" id="ARBA00022989"/>
    </source>
</evidence>
<reference evidence="11" key="1">
    <citation type="submission" date="2021-06" db="EMBL/GenBank/DDBJ databases">
        <title>Complete genome sequence of Nocardioides sp. G188.</title>
        <authorList>
            <person name="Im W.-T."/>
        </authorList>
    </citation>
    <scope>NUCLEOTIDE SEQUENCE</scope>
    <source>
        <strain evidence="11">G188</strain>
    </source>
</reference>
<organism evidence="11 12">
    <name type="scientific">Nocardioides panacis</name>
    <dbReference type="NCBI Taxonomy" id="2849501"/>
    <lineage>
        <taxon>Bacteria</taxon>
        <taxon>Bacillati</taxon>
        <taxon>Actinomycetota</taxon>
        <taxon>Actinomycetes</taxon>
        <taxon>Propionibacteriales</taxon>
        <taxon>Nocardioidaceae</taxon>
        <taxon>Nocardioides</taxon>
    </lineage>
</organism>
<dbReference type="RefSeq" id="WP_216942191.1">
    <property type="nucleotide sequence ID" value="NZ_CP077062.1"/>
</dbReference>
<dbReference type="KEGG" id="nps:KRR39_11725"/>
<feature type="active site" evidence="9">
    <location>
        <position position="147"/>
    </location>
</feature>
<name>A0A975Y296_9ACTN</name>
<feature type="transmembrane region" description="Helical" evidence="9">
    <location>
        <begin position="114"/>
        <end position="135"/>
    </location>
</feature>
<feature type="transmembrane region" description="Helical" evidence="9">
    <location>
        <begin position="31"/>
        <end position="53"/>
    </location>
</feature>
<dbReference type="HAMAP" id="MF_00161">
    <property type="entry name" value="LspA"/>
    <property type="match status" value="1"/>
</dbReference>